<dbReference type="STRING" id="1071380.I2H4L9"/>
<evidence type="ECO:0000313" key="2">
    <source>
        <dbReference type="EMBL" id="CCH61321.1"/>
    </source>
</evidence>
<dbReference type="Pfam" id="PF19189">
    <property type="entry name" value="Mtf2"/>
    <property type="match status" value="1"/>
</dbReference>
<accession>I2H4L9</accession>
<dbReference type="OrthoDB" id="2444174at2759"/>
<dbReference type="eggNOG" id="ENOG502RXV4">
    <property type="taxonomic scope" value="Eukaryota"/>
</dbReference>
<dbReference type="KEGG" id="tbl:TBLA_0E02650"/>
<dbReference type="AlphaFoldDB" id="I2H4L9"/>
<proteinExistence type="predicted"/>
<dbReference type="EMBL" id="HE806320">
    <property type="protein sequence ID" value="CCH61321.1"/>
    <property type="molecule type" value="Genomic_DNA"/>
</dbReference>
<protein>
    <recommendedName>
        <fullName evidence="1">Mtf2-like C-terminal domain-containing protein</fullName>
    </recommendedName>
</protein>
<evidence type="ECO:0000313" key="3">
    <source>
        <dbReference type="Proteomes" id="UP000002866"/>
    </source>
</evidence>
<evidence type="ECO:0000259" key="1">
    <source>
        <dbReference type="Pfam" id="PF19189"/>
    </source>
</evidence>
<feature type="domain" description="Mtf2-like C-terminal" evidence="1">
    <location>
        <begin position="173"/>
        <end position="390"/>
    </location>
</feature>
<reference evidence="2 3" key="1">
    <citation type="journal article" date="2011" name="Proc. Natl. Acad. Sci. U.S.A.">
        <title>Evolutionary erosion of yeast sex chromosomes by mating-type switching accidents.</title>
        <authorList>
            <person name="Gordon J.L."/>
            <person name="Armisen D."/>
            <person name="Proux-Wera E."/>
            <person name="Oheigeartaigh S.S."/>
            <person name="Byrne K.P."/>
            <person name="Wolfe K.H."/>
        </authorList>
    </citation>
    <scope>NUCLEOTIDE SEQUENCE [LARGE SCALE GENOMIC DNA]</scope>
    <source>
        <strain evidence="3">ATCC 34711 / CBS 6284 / DSM 70876 / NBRC 10599 / NRRL Y-10934 / UCD 77-7</strain>
    </source>
</reference>
<dbReference type="FunCoup" id="I2H4L9">
    <property type="interactions" value="68"/>
</dbReference>
<dbReference type="Proteomes" id="UP000002866">
    <property type="component" value="Chromosome 5"/>
</dbReference>
<dbReference type="OMA" id="CNVDFYN"/>
<dbReference type="InterPro" id="IPR043837">
    <property type="entry name" value="Mtf2-like_C"/>
</dbReference>
<dbReference type="PANTHER" id="PTHR39468">
    <property type="entry name" value="CHROMOSOME 7, WHOLE GENOME SHOTGUN SEQUENCE"/>
    <property type="match status" value="1"/>
</dbReference>
<gene>
    <name evidence="2" type="primary">TBLA0E02650</name>
    <name evidence="2" type="ORF">TBLA_0E02650</name>
</gene>
<dbReference type="InParanoid" id="I2H4L9"/>
<organism evidence="2 3">
    <name type="scientific">Henningerozyma blattae (strain ATCC 34711 / CBS 6284 / DSM 70876 / NBRC 10599 / NRRL Y-10934 / UCD 77-7)</name>
    <name type="common">Yeast</name>
    <name type="synonym">Tetrapisispora blattae</name>
    <dbReference type="NCBI Taxonomy" id="1071380"/>
    <lineage>
        <taxon>Eukaryota</taxon>
        <taxon>Fungi</taxon>
        <taxon>Dikarya</taxon>
        <taxon>Ascomycota</taxon>
        <taxon>Saccharomycotina</taxon>
        <taxon>Saccharomycetes</taxon>
        <taxon>Saccharomycetales</taxon>
        <taxon>Saccharomycetaceae</taxon>
        <taxon>Henningerozyma</taxon>
    </lineage>
</organism>
<dbReference type="GO" id="GO:0005739">
    <property type="term" value="C:mitochondrion"/>
    <property type="evidence" value="ECO:0007669"/>
    <property type="project" value="InterPro"/>
</dbReference>
<dbReference type="GeneID" id="14496394"/>
<name>I2H4L9_HENB6</name>
<dbReference type="InterPro" id="IPR040009">
    <property type="entry name" value="Mtf2/C5D6.12-like"/>
</dbReference>
<dbReference type="HOGENOM" id="CLU_056437_0_0_1"/>
<keyword evidence="3" id="KW-1185">Reference proteome</keyword>
<sequence>MLRNVVPIRRSLIATNIFTKIKYSTTTENKSTAKQVEQITSNINPKDILRETETFDNVLKHLEEKRYSKTTASKEWAKKLEVIFDGSTTSDEHTLTIKNDNKVEENSESLLLNTIRGALGLDGKKEVNFNEVKQTTSSNSLLDDMKMPPLNFKLNLPENTLKIIQFQEDYKKGMDKVMEPYTRKLLNTITNDFELLEYFNKTLTNYKPNQDIQIPQDNLDELFQIIKADLESKSENDLTIPQPYKKTLPYIVTKIFQLPEFQYPHDRQYTLISFIYNTCKRFFDLSLYLDVCNVDFYNILLKLTWQNYSNLSQLNNLVSEMKFNGIVGNLDTIKILEDAISIFEDVGEEVLDIKDVVKPNPPILMSGILWSKEAYKEIDHLKKYITALKNNLV</sequence>
<dbReference type="PANTHER" id="PTHR39468:SF1">
    <property type="entry name" value="MTF2-LIKE C-TERMINAL DOMAIN-CONTAINING PROTEIN"/>
    <property type="match status" value="1"/>
</dbReference>
<dbReference type="RefSeq" id="XP_004180840.1">
    <property type="nucleotide sequence ID" value="XM_004180792.1"/>
</dbReference>